<dbReference type="STRING" id="74546.PMT9312_0486"/>
<dbReference type="RefSeq" id="WP_011376045.1">
    <property type="nucleotide sequence ID" value="NC_007577.1"/>
</dbReference>
<dbReference type="AlphaFoldDB" id="Q31C48"/>
<dbReference type="HOGENOM" id="CLU_2344387_0_0_3"/>
<evidence type="ECO:0000313" key="1">
    <source>
        <dbReference type="EMBL" id="ABB49547.1"/>
    </source>
</evidence>
<protein>
    <submittedName>
        <fullName evidence="1">Uncharacterized protein</fullName>
    </submittedName>
</protein>
<dbReference type="KEGG" id="pmi:PMT9312_0486"/>
<name>Q31C48_PROM9</name>
<dbReference type="eggNOG" id="ENOG5031CNH">
    <property type="taxonomic scope" value="Bacteria"/>
</dbReference>
<accession>Q31C48</accession>
<dbReference type="EMBL" id="CP000111">
    <property type="protein sequence ID" value="ABB49547.1"/>
    <property type="molecule type" value="Genomic_DNA"/>
</dbReference>
<proteinExistence type="predicted"/>
<sequence>MKNYFCKNPPKLIPLVIFLIPLISLKVNLLNAEYLFEELEIDSSTKTDENSSEFPTNPFELVEMIRRQNSMNDATNPSDAIDDALRSFNGLEEKQEI</sequence>
<dbReference type="Proteomes" id="UP000002715">
    <property type="component" value="Chromosome"/>
</dbReference>
<evidence type="ECO:0000313" key="2">
    <source>
        <dbReference type="Proteomes" id="UP000002715"/>
    </source>
</evidence>
<dbReference type="OrthoDB" id="540895at2"/>
<gene>
    <name evidence="1" type="ordered locus">PMT9312_0486</name>
</gene>
<organism evidence="1 2">
    <name type="scientific">Prochlorococcus marinus (strain MIT 9312)</name>
    <dbReference type="NCBI Taxonomy" id="74546"/>
    <lineage>
        <taxon>Bacteria</taxon>
        <taxon>Bacillati</taxon>
        <taxon>Cyanobacteriota</taxon>
        <taxon>Cyanophyceae</taxon>
        <taxon>Synechococcales</taxon>
        <taxon>Prochlorococcaceae</taxon>
        <taxon>Prochlorococcus</taxon>
    </lineage>
</organism>
<reference evidence="2" key="1">
    <citation type="submission" date="2005-07" db="EMBL/GenBank/DDBJ databases">
        <title>Complete sequence of Prochlorococcus marinus str. MIT 9312.</title>
        <authorList>
            <consortium name="US DOE Joint Genome Institute"/>
            <person name="Copeland A."/>
            <person name="Lucas S."/>
            <person name="Lapidus A."/>
            <person name="Barry K."/>
            <person name="Detter J.C."/>
            <person name="Glavina T."/>
            <person name="Hammon N."/>
            <person name="Israni S."/>
            <person name="Pitluck S."/>
            <person name="Thiel J."/>
            <person name="Schmutz J."/>
            <person name="Larimer F."/>
            <person name="Land M."/>
            <person name="Kyrpides N."/>
            <person name="Lykidis A."/>
            <person name="Richardson P."/>
        </authorList>
    </citation>
    <scope>NUCLEOTIDE SEQUENCE [LARGE SCALE GENOMIC DNA]</scope>
    <source>
        <strain evidence="2">MIT 9312</strain>
    </source>
</reference>